<keyword evidence="3" id="KW-1185">Reference proteome</keyword>
<name>A0A1Y2JYV5_9PROT</name>
<accession>A0A1Y2JYV5</accession>
<feature type="domain" description="Methyltransferase type 11" evidence="1">
    <location>
        <begin position="37"/>
        <end position="72"/>
    </location>
</feature>
<evidence type="ECO:0000259" key="1">
    <source>
        <dbReference type="Pfam" id="PF08241"/>
    </source>
</evidence>
<comment type="caution">
    <text evidence="2">The sequence shown here is derived from an EMBL/GenBank/DDBJ whole genome shotgun (WGS) entry which is preliminary data.</text>
</comment>
<dbReference type="SUPFAM" id="SSF53335">
    <property type="entry name" value="S-adenosyl-L-methionine-dependent methyltransferases"/>
    <property type="match status" value="1"/>
</dbReference>
<organism evidence="2 3">
    <name type="scientific">Magnetofaba australis IT-1</name>
    <dbReference type="NCBI Taxonomy" id="1434232"/>
    <lineage>
        <taxon>Bacteria</taxon>
        <taxon>Pseudomonadati</taxon>
        <taxon>Pseudomonadota</taxon>
        <taxon>Magnetococcia</taxon>
        <taxon>Magnetococcales</taxon>
        <taxon>Magnetococcaceae</taxon>
        <taxon>Magnetofaba</taxon>
    </lineage>
</organism>
<dbReference type="EMBL" id="LVJN01000021">
    <property type="protein sequence ID" value="OSM00077.1"/>
    <property type="molecule type" value="Genomic_DNA"/>
</dbReference>
<reference evidence="2 3" key="1">
    <citation type="journal article" date="2016" name="BMC Genomics">
        <title>Combined genomic and structural analyses of a cultured magnetotactic bacterium reveals its niche adaptation to a dynamic environment.</title>
        <authorList>
            <person name="Araujo A.C."/>
            <person name="Morillo V."/>
            <person name="Cypriano J."/>
            <person name="Teixeira L.C."/>
            <person name="Leao P."/>
            <person name="Lyra S."/>
            <person name="Almeida L.G."/>
            <person name="Bazylinski D.A."/>
            <person name="Vasconcellos A.T."/>
            <person name="Abreu F."/>
            <person name="Lins U."/>
        </authorList>
    </citation>
    <scope>NUCLEOTIDE SEQUENCE [LARGE SCALE GENOMIC DNA]</scope>
    <source>
        <strain evidence="2 3">IT-1</strain>
    </source>
</reference>
<dbReference type="GO" id="GO:0008757">
    <property type="term" value="F:S-adenosylmethionine-dependent methyltransferase activity"/>
    <property type="evidence" value="ECO:0007669"/>
    <property type="project" value="InterPro"/>
</dbReference>
<gene>
    <name evidence="2" type="ORF">MAIT1_00499</name>
</gene>
<evidence type="ECO:0000313" key="3">
    <source>
        <dbReference type="Proteomes" id="UP000194003"/>
    </source>
</evidence>
<keyword evidence="2" id="KW-0489">Methyltransferase</keyword>
<dbReference type="AlphaFoldDB" id="A0A1Y2JYV5"/>
<dbReference type="InterPro" id="IPR029063">
    <property type="entry name" value="SAM-dependent_MTases_sf"/>
</dbReference>
<keyword evidence="2" id="KW-0808">Transferase</keyword>
<dbReference type="GO" id="GO:0032259">
    <property type="term" value="P:methylation"/>
    <property type="evidence" value="ECO:0007669"/>
    <property type="project" value="UniProtKB-KW"/>
</dbReference>
<evidence type="ECO:0000313" key="2">
    <source>
        <dbReference type="EMBL" id="OSM00077.1"/>
    </source>
</evidence>
<dbReference type="Gene3D" id="3.40.50.150">
    <property type="entry name" value="Vaccinia Virus protein VP39"/>
    <property type="match status" value="1"/>
</dbReference>
<protein>
    <submittedName>
        <fullName evidence="2">Putative type 11 methyltransferase</fullName>
    </submittedName>
</protein>
<dbReference type="Proteomes" id="UP000194003">
    <property type="component" value="Unassembled WGS sequence"/>
</dbReference>
<dbReference type="InterPro" id="IPR013216">
    <property type="entry name" value="Methyltransf_11"/>
</dbReference>
<sequence>MGADHCRLKPFLPESAQYTGIGLGSDALDLQINLEREPLPYAERSFDTVLCLDVLEHLDNIYDVFDALCRVTDRYLILSLPNAWADFLTVLRDKPYQADGPFKFYGLPPEPPEDRHKWFFSWDEAERFVRVRGEKNGLQVAQIDSYSPHADYRAWDGYGIQGRLRAWARRMTLRPDIPPQNLLNGTLWAVLEKK</sequence>
<dbReference type="Pfam" id="PF08241">
    <property type="entry name" value="Methyltransf_11"/>
    <property type="match status" value="1"/>
</dbReference>
<proteinExistence type="predicted"/>